<dbReference type="Pfam" id="PF13386">
    <property type="entry name" value="DsbD_2"/>
    <property type="match status" value="1"/>
</dbReference>
<dbReference type="EMBL" id="JABCLB010000956">
    <property type="protein sequence ID" value="NMU82741.1"/>
    <property type="molecule type" value="Genomic_DNA"/>
</dbReference>
<evidence type="ECO:0000256" key="1">
    <source>
        <dbReference type="SAM" id="Phobius"/>
    </source>
</evidence>
<dbReference type="AlphaFoldDB" id="A0A7Y0SFX2"/>
<protein>
    <submittedName>
        <fullName evidence="3">Sulfite exporter TauE/SafE family protein</fullName>
    </submittedName>
</protein>
<feature type="non-terminal residue" evidence="3">
    <location>
        <position position="1"/>
    </location>
</feature>
<keyword evidence="1" id="KW-0472">Membrane</keyword>
<keyword evidence="1" id="KW-1133">Transmembrane helix</keyword>
<feature type="domain" description="Urease accessory protein UreH-like transmembrane" evidence="2">
    <location>
        <begin position="1"/>
        <end position="47"/>
    </location>
</feature>
<gene>
    <name evidence="3" type="ORF">HKB16_07575</name>
</gene>
<name>A0A7Y0SFX2_VIBPH</name>
<evidence type="ECO:0000313" key="3">
    <source>
        <dbReference type="EMBL" id="NMU82741.1"/>
    </source>
</evidence>
<evidence type="ECO:0000259" key="2">
    <source>
        <dbReference type="Pfam" id="PF13386"/>
    </source>
</evidence>
<keyword evidence="1" id="KW-0812">Transmembrane</keyword>
<evidence type="ECO:0000313" key="4">
    <source>
        <dbReference type="Proteomes" id="UP000518904"/>
    </source>
</evidence>
<accession>A0A7Y0SFX2</accession>
<feature type="transmembrane region" description="Helical" evidence="1">
    <location>
        <begin position="36"/>
        <end position="58"/>
    </location>
</feature>
<reference evidence="3 4" key="1">
    <citation type="submission" date="2020-04" db="EMBL/GenBank/DDBJ databases">
        <title>Whole-genome sequencing of Vibrio spp. from China reveals different genetic environments of blaCTX-M-14 among diverse lineages.</title>
        <authorList>
            <person name="Zheng Z."/>
            <person name="Ye L."/>
            <person name="Chen S."/>
        </authorList>
    </citation>
    <scope>NUCLEOTIDE SEQUENCE [LARGE SCALE GENOMIC DNA]</scope>
    <source>
        <strain evidence="3 4">Vb0551</strain>
    </source>
</reference>
<comment type="caution">
    <text evidence="3">The sequence shown here is derived from an EMBL/GenBank/DDBJ whole genome shotgun (WGS) entry which is preliminary data.</text>
</comment>
<dbReference type="Proteomes" id="UP000518904">
    <property type="component" value="Unassembled WGS sequence"/>
</dbReference>
<organism evidence="3 4">
    <name type="scientific">Vibrio parahaemolyticus</name>
    <dbReference type="NCBI Taxonomy" id="670"/>
    <lineage>
        <taxon>Bacteria</taxon>
        <taxon>Pseudomonadati</taxon>
        <taxon>Pseudomonadota</taxon>
        <taxon>Gammaproteobacteria</taxon>
        <taxon>Vibrionales</taxon>
        <taxon>Vibrionaceae</taxon>
        <taxon>Vibrio</taxon>
    </lineage>
</organism>
<sequence length="59" mass="6270">LIMLAFGLGTLPAMLVIGYGANHFQKLQKSLIFRNISALILIGYGTYTAVGALALLGFI</sequence>
<proteinExistence type="predicted"/>
<dbReference type="InterPro" id="IPR039447">
    <property type="entry name" value="UreH-like_TM_dom"/>
</dbReference>